<evidence type="ECO:0000313" key="7">
    <source>
        <dbReference type="EMBL" id="OAL75639.1"/>
    </source>
</evidence>
<feature type="region of interest" description="Disordered" evidence="5">
    <location>
        <begin position="219"/>
        <end position="243"/>
    </location>
</feature>
<feature type="compositionally biased region" description="Polar residues" evidence="5">
    <location>
        <begin position="99"/>
        <end position="110"/>
    </location>
</feature>
<dbReference type="InterPro" id="IPR036864">
    <property type="entry name" value="Zn2-C6_fun-type_DNA-bd_sf"/>
</dbReference>
<dbReference type="InterPro" id="IPR050675">
    <property type="entry name" value="OAF3"/>
</dbReference>
<sequence length="856" mass="93774">MMATPGTTKARKPSTQGEGSSVVPRKRRRRAVGSGAADDCFTCASRQVRCDRRRPYCTPCLDMGRQCSGYKTTLTWGIGVASRGKLRGLSLPVSGAKKVTQSTEPRSVPSQPAEAKAAEKSRPVQEEAEPAPTQTPTHMPTPTSPWSAINSTPPRSTSSSGGGRSITGSVAGSISTTSSATTSEPTYPPLAAYNSTYSPIDACGLPLYWAVPEPLNISTSTSTSTSTGISTTNTNSTNGTSSTSAYVELGSPYGSPYSATTTHFSPLELYSTPVTQKRHIEEELDESETAVSSDVSIYNANTNNTYHYQPYPTASFSLNQPFSTTWIGRNPRMRYLIGYYTEVIAPVIVTFDSPNNPFRLYLLELAKGSEALQHAIAALSLSNLRQRRRNWGLLSTGKTDPSRRSLQAHCRMTERVFEEAFGVTTPEEQLREESYHKGMAIRSINAQLADPVQRRTDSVFATLLMLCLFHMCDTGLASFRSQFAGVKKLFMIRGAGRDRGSQDSDVMKWFMRMFTWFDTMTATINDRDSQMNGCLLEVTTSGQDEWALDNLAGCDPRLFRAVAQLGRLNQLSQAKPVDNSTPRMERPVPTAAIPQTLTHYPLPTASPTGTTGTTGTTDTSSTPLVDISAIPVSQLDPRTEFWREWHVVRQKLESWRLPDMPGAHTHNLTHSPAPSLASTISTAATSTISTPTSTSLFTAPLPASPLSHVNPANLPEISNISESFRYSALLYLERLAHPTTPSRHPRFQTLVSAALHYIQAVKSDVFLLWPLFVVGSECMGEAERAIIRERCCDIQRDSGFVNNLSCLQLLERIWQEEDPNESGSGTPPSGELLGGAAFRWRRIIDSQRLTDEYIVV</sequence>
<keyword evidence="2" id="KW-0238">DNA-binding</keyword>
<keyword evidence="3" id="KW-0804">Transcription</keyword>
<dbReference type="GO" id="GO:0008270">
    <property type="term" value="F:zinc ion binding"/>
    <property type="evidence" value="ECO:0007669"/>
    <property type="project" value="InterPro"/>
</dbReference>
<reference evidence="7 8" key="1">
    <citation type="submission" date="2016-05" db="EMBL/GenBank/DDBJ databases">
        <title>Genome sequencing of Trichophyton violaceum CMCC(F)T3l isolated from hair.</title>
        <authorList>
            <person name="Zhan P."/>
            <person name="Tao Y."/>
            <person name="Liu W."/>
        </authorList>
    </citation>
    <scope>NUCLEOTIDE SEQUENCE [LARGE SCALE GENOMIC DNA]</scope>
    <source>
        <strain evidence="8">CMCC(F)T3l</strain>
    </source>
</reference>
<dbReference type="PANTHER" id="PTHR31069:SF28">
    <property type="entry name" value="ZN(II)2CYS6 TRANSCRIPTION FACTOR (EUROFUNG)"/>
    <property type="match status" value="1"/>
</dbReference>
<dbReference type="AlphaFoldDB" id="A0A178FTY6"/>
<comment type="caution">
    <text evidence="7">The sequence shown here is derived from an EMBL/GenBank/DDBJ whole genome shotgun (WGS) entry which is preliminary data.</text>
</comment>
<keyword evidence="4" id="KW-0539">Nucleus</keyword>
<gene>
    <name evidence="7" type="ORF">A7D00_1239</name>
</gene>
<feature type="compositionally biased region" description="Low complexity" evidence="5">
    <location>
        <begin position="603"/>
        <end position="622"/>
    </location>
</feature>
<organism evidence="7 8">
    <name type="scientific">Trichophyton violaceum</name>
    <dbReference type="NCBI Taxonomy" id="34388"/>
    <lineage>
        <taxon>Eukaryota</taxon>
        <taxon>Fungi</taxon>
        <taxon>Dikarya</taxon>
        <taxon>Ascomycota</taxon>
        <taxon>Pezizomycotina</taxon>
        <taxon>Eurotiomycetes</taxon>
        <taxon>Eurotiomycetidae</taxon>
        <taxon>Onygenales</taxon>
        <taxon>Arthrodermataceae</taxon>
        <taxon>Trichophyton</taxon>
    </lineage>
</organism>
<evidence type="ECO:0000256" key="1">
    <source>
        <dbReference type="ARBA" id="ARBA00023015"/>
    </source>
</evidence>
<dbReference type="PROSITE" id="PS50048">
    <property type="entry name" value="ZN2_CY6_FUNGAL_2"/>
    <property type="match status" value="1"/>
</dbReference>
<dbReference type="PANTHER" id="PTHR31069">
    <property type="entry name" value="OLEATE-ACTIVATED TRANSCRIPTION FACTOR 1-RELATED"/>
    <property type="match status" value="1"/>
</dbReference>
<dbReference type="EMBL" id="LHPN01000001">
    <property type="protein sequence ID" value="OAL75639.1"/>
    <property type="molecule type" value="Genomic_DNA"/>
</dbReference>
<keyword evidence="1" id="KW-0805">Transcription regulation</keyword>
<dbReference type="SUPFAM" id="SSF57701">
    <property type="entry name" value="Zn2/Cys6 DNA-binding domain"/>
    <property type="match status" value="1"/>
</dbReference>
<dbReference type="InterPro" id="IPR001138">
    <property type="entry name" value="Zn2Cys6_DnaBD"/>
</dbReference>
<evidence type="ECO:0000259" key="6">
    <source>
        <dbReference type="PROSITE" id="PS50048"/>
    </source>
</evidence>
<name>A0A178FTY6_TRIVO</name>
<feature type="domain" description="Zn(2)-C6 fungal-type" evidence="6">
    <location>
        <begin position="39"/>
        <end position="68"/>
    </location>
</feature>
<accession>A0A178FTY6</accession>
<dbReference type="Proteomes" id="UP000243519">
    <property type="component" value="Unassembled WGS sequence"/>
</dbReference>
<evidence type="ECO:0000256" key="4">
    <source>
        <dbReference type="ARBA" id="ARBA00023242"/>
    </source>
</evidence>
<feature type="region of interest" description="Disordered" evidence="5">
    <location>
        <begin position="95"/>
        <end position="187"/>
    </location>
</feature>
<dbReference type="OrthoDB" id="3431704at2759"/>
<proteinExistence type="predicted"/>
<feature type="region of interest" description="Disordered" evidence="5">
    <location>
        <begin position="1"/>
        <end position="31"/>
    </location>
</feature>
<dbReference type="GO" id="GO:0000981">
    <property type="term" value="F:DNA-binding transcription factor activity, RNA polymerase II-specific"/>
    <property type="evidence" value="ECO:0007669"/>
    <property type="project" value="InterPro"/>
</dbReference>
<evidence type="ECO:0000256" key="2">
    <source>
        <dbReference type="ARBA" id="ARBA00023125"/>
    </source>
</evidence>
<keyword evidence="8" id="KW-1185">Reference proteome</keyword>
<evidence type="ECO:0000313" key="8">
    <source>
        <dbReference type="Proteomes" id="UP000243519"/>
    </source>
</evidence>
<dbReference type="Gene3D" id="4.10.240.10">
    <property type="entry name" value="Zn(2)-C6 fungal-type DNA-binding domain"/>
    <property type="match status" value="1"/>
</dbReference>
<feature type="compositionally biased region" description="Low complexity" evidence="5">
    <location>
        <begin position="130"/>
        <end position="159"/>
    </location>
</feature>
<evidence type="ECO:0000256" key="3">
    <source>
        <dbReference type="ARBA" id="ARBA00023163"/>
    </source>
</evidence>
<dbReference type="GO" id="GO:0003677">
    <property type="term" value="F:DNA binding"/>
    <property type="evidence" value="ECO:0007669"/>
    <property type="project" value="UniProtKB-KW"/>
</dbReference>
<evidence type="ECO:0000256" key="5">
    <source>
        <dbReference type="SAM" id="MobiDB-lite"/>
    </source>
</evidence>
<feature type="compositionally biased region" description="Low complexity" evidence="5">
    <location>
        <begin position="166"/>
        <end position="183"/>
    </location>
</feature>
<protein>
    <recommendedName>
        <fullName evidence="6">Zn(2)-C6 fungal-type domain-containing protein</fullName>
    </recommendedName>
</protein>
<feature type="region of interest" description="Disordered" evidence="5">
    <location>
        <begin position="598"/>
        <end position="622"/>
    </location>
</feature>
<feature type="compositionally biased region" description="Basic and acidic residues" evidence="5">
    <location>
        <begin position="116"/>
        <end position="125"/>
    </location>
</feature>
<dbReference type="InterPro" id="IPR021858">
    <property type="entry name" value="Fun_TF"/>
</dbReference>
<dbReference type="Pfam" id="PF11951">
    <property type="entry name" value="Fungal_trans_2"/>
    <property type="match status" value="1"/>
</dbReference>